<feature type="binding site" evidence="9">
    <location>
        <begin position="164"/>
        <end position="167"/>
    </location>
    <ligand>
        <name>NADP(+)</name>
        <dbReference type="ChEBI" id="CHEBI:58349"/>
    </ligand>
</feature>
<keyword evidence="4 9" id="KW-0521">NADP</keyword>
<proteinExistence type="inferred from homology"/>
<organism evidence="11 12">
    <name type="scientific">Candidatus Danuiimicrobium aquiferis</name>
    <dbReference type="NCBI Taxonomy" id="1801832"/>
    <lineage>
        <taxon>Bacteria</taxon>
        <taxon>Pseudomonadati</taxon>
        <taxon>Candidatus Omnitrophota</taxon>
        <taxon>Candidatus Danuiimicrobium</taxon>
    </lineage>
</organism>
<comment type="pathway">
    <text evidence="1 9">Nucleotide-sugar biosynthesis; GDP-L-fucose biosynthesis via de novo pathway; GDP-L-fucose from GDP-alpha-D-mannose: step 2/2.</text>
</comment>
<feature type="active site" description="Proton donor/acceptor" evidence="9">
    <location>
        <position position="137"/>
    </location>
</feature>
<feature type="binding site" evidence="9">
    <location>
        <position position="187"/>
    </location>
    <ligand>
        <name>substrate</name>
    </ligand>
</feature>
<feature type="binding site" evidence="9">
    <location>
        <position position="269"/>
    </location>
    <ligand>
        <name>substrate</name>
    </ligand>
</feature>
<dbReference type="Proteomes" id="UP000178187">
    <property type="component" value="Unassembled WGS sequence"/>
</dbReference>
<feature type="site" description="Important for catalytic activity" evidence="9">
    <location>
        <position position="108"/>
    </location>
</feature>
<evidence type="ECO:0000256" key="7">
    <source>
        <dbReference type="ARBA" id="ARBA00023268"/>
    </source>
</evidence>
<feature type="binding site" evidence="9">
    <location>
        <position position="179"/>
    </location>
    <ligand>
        <name>NADP(+)</name>
        <dbReference type="ChEBI" id="CHEBI:58349"/>
    </ligand>
</feature>
<name>A0A1G1KQ55_9BACT</name>
<evidence type="ECO:0000256" key="2">
    <source>
        <dbReference type="ARBA" id="ARBA00005959"/>
    </source>
</evidence>
<feature type="binding site" evidence="9">
    <location>
        <begin position="106"/>
        <end position="109"/>
    </location>
    <ligand>
        <name>NADP(+)</name>
        <dbReference type="ChEBI" id="CHEBI:58349"/>
    </ligand>
</feature>
<feature type="binding site" evidence="9">
    <location>
        <position position="209"/>
    </location>
    <ligand>
        <name>substrate</name>
    </ligand>
</feature>
<comment type="similarity">
    <text evidence="2 9">Belongs to the NAD(P)-dependent epimerase/dehydratase family. Fucose synthase subfamily.</text>
</comment>
<dbReference type="GO" id="GO:0050577">
    <property type="term" value="F:GDP-L-fucose synthase activity"/>
    <property type="evidence" value="ECO:0007669"/>
    <property type="project" value="UniProtKB-UniRule"/>
</dbReference>
<evidence type="ECO:0000259" key="10">
    <source>
        <dbReference type="Pfam" id="PF01370"/>
    </source>
</evidence>
<evidence type="ECO:0000313" key="11">
    <source>
        <dbReference type="EMBL" id="OGW95053.1"/>
    </source>
</evidence>
<dbReference type="HAMAP" id="MF_00956">
    <property type="entry name" value="GDP_fucose_synth"/>
    <property type="match status" value="1"/>
</dbReference>
<feature type="binding site" evidence="9">
    <location>
        <begin position="11"/>
        <end position="17"/>
    </location>
    <ligand>
        <name>NADP(+)</name>
        <dbReference type="ChEBI" id="CHEBI:58349"/>
    </ligand>
</feature>
<dbReference type="InterPro" id="IPR001509">
    <property type="entry name" value="Epimerase_deHydtase"/>
</dbReference>
<evidence type="ECO:0000256" key="3">
    <source>
        <dbReference type="ARBA" id="ARBA00012371"/>
    </source>
</evidence>
<comment type="caution">
    <text evidence="11">The sequence shown here is derived from an EMBL/GenBank/DDBJ whole genome shotgun (WGS) entry which is preliminary data.</text>
</comment>
<dbReference type="InterPro" id="IPR036291">
    <property type="entry name" value="NAD(P)-bd_dom_sf"/>
</dbReference>
<dbReference type="FunFam" id="3.40.50.720:FF:000101">
    <property type="entry name" value="GDP-L-fucose synthase"/>
    <property type="match status" value="1"/>
</dbReference>
<dbReference type="PANTHER" id="PTHR43238">
    <property type="entry name" value="GDP-L-FUCOSE SYNTHASE"/>
    <property type="match status" value="1"/>
</dbReference>
<evidence type="ECO:0000256" key="1">
    <source>
        <dbReference type="ARBA" id="ARBA00004883"/>
    </source>
</evidence>
<accession>A0A1G1KQ55</accession>
<protein>
    <recommendedName>
        <fullName evidence="3 9">GDP-L-fucose synthase</fullName>
        <ecNumber evidence="3 9">1.1.1.271</ecNumber>
    </recommendedName>
    <alternativeName>
        <fullName evidence="9">GDP-4-keto-6-deoxy-D-mannose-3,5-epimerase-4-reductase</fullName>
    </alternativeName>
</protein>
<dbReference type="InterPro" id="IPR028614">
    <property type="entry name" value="GDP_fucose/colitose_synth"/>
</dbReference>
<evidence type="ECO:0000256" key="8">
    <source>
        <dbReference type="ARBA" id="ARBA00051935"/>
    </source>
</evidence>
<feature type="site" description="Important for catalytic activity" evidence="9">
    <location>
        <position position="110"/>
    </location>
</feature>
<keyword evidence="7 9" id="KW-0511">Multifunctional enzyme</keyword>
<dbReference type="AlphaFoldDB" id="A0A1G1KQ55"/>
<dbReference type="EMBL" id="MHFR01000069">
    <property type="protein sequence ID" value="OGW95053.1"/>
    <property type="molecule type" value="Genomic_DNA"/>
</dbReference>
<comment type="catalytic activity">
    <reaction evidence="8 9">
        <text>GDP-beta-L-fucose + NADP(+) = GDP-4-dehydro-alpha-D-rhamnose + NADPH + H(+)</text>
        <dbReference type="Rhea" id="RHEA:18885"/>
        <dbReference type="ChEBI" id="CHEBI:15378"/>
        <dbReference type="ChEBI" id="CHEBI:57273"/>
        <dbReference type="ChEBI" id="CHEBI:57783"/>
        <dbReference type="ChEBI" id="CHEBI:57964"/>
        <dbReference type="ChEBI" id="CHEBI:58349"/>
        <dbReference type="EC" id="1.1.1.271"/>
    </reaction>
</comment>
<dbReference type="CDD" id="cd05239">
    <property type="entry name" value="GDP_FS_SDR_e"/>
    <property type="match status" value="1"/>
</dbReference>
<evidence type="ECO:0000256" key="6">
    <source>
        <dbReference type="ARBA" id="ARBA00023235"/>
    </source>
</evidence>
<evidence type="ECO:0000256" key="4">
    <source>
        <dbReference type="ARBA" id="ARBA00022857"/>
    </source>
</evidence>
<dbReference type="Gene3D" id="3.40.50.720">
    <property type="entry name" value="NAD(P)-binding Rossmann-like Domain"/>
    <property type="match status" value="1"/>
</dbReference>
<dbReference type="PANTHER" id="PTHR43238:SF1">
    <property type="entry name" value="GDP-L-FUCOSE SYNTHASE"/>
    <property type="match status" value="1"/>
</dbReference>
<dbReference type="GO" id="GO:0070401">
    <property type="term" value="F:NADP+ binding"/>
    <property type="evidence" value="ECO:0007669"/>
    <property type="project" value="UniProtKB-UniRule"/>
</dbReference>
<dbReference type="UniPathway" id="UPA00128">
    <property type="reaction ID" value="UER00191"/>
</dbReference>
<gene>
    <name evidence="9" type="primary">fcl</name>
    <name evidence="11" type="ORF">A3G33_05315</name>
</gene>
<dbReference type="Gene3D" id="3.90.25.10">
    <property type="entry name" value="UDP-galactose 4-epimerase, domain 1"/>
    <property type="match status" value="1"/>
</dbReference>
<feature type="binding site" evidence="9">
    <location>
        <position position="141"/>
    </location>
    <ligand>
        <name>NADP(+)</name>
        <dbReference type="ChEBI" id="CHEBI:58349"/>
    </ligand>
</feature>
<evidence type="ECO:0000313" key="12">
    <source>
        <dbReference type="Proteomes" id="UP000178187"/>
    </source>
</evidence>
<dbReference type="GO" id="GO:0042351">
    <property type="term" value="P:'de novo' GDP-L-fucose biosynthetic process"/>
    <property type="evidence" value="ECO:0007669"/>
    <property type="project" value="UniProtKB-UniRule"/>
</dbReference>
<dbReference type="EC" id="1.1.1.271" evidence="3 9"/>
<feature type="binding site" evidence="9">
    <location>
        <position position="202"/>
    </location>
    <ligand>
        <name>substrate</name>
    </ligand>
</feature>
<sequence>MNKNARIYIAGHQGFIGSAIARRLKSAGFRNLILRSHGELDLTDRSQTEIFFRKEKPEYVFLAAAKVGGIHANATYPAEFIYQNLMIQTNVIDLSYRYGIKKLLFLASSCVYPKICKQPMKENYLLTGAIEPTNEPFAVAKLAGIKMCQTYHRQYHTNFISVIPANVYGVNDHTGKDAHVVSSLMMKFLRAKSNGEKEVTVWGSGKPKREFLYVDDLAEACVFLMDQYNSSDVINVGAGKETSVRQLAAELKRITGFHGKIIFDTKKPDGNMRRFLDSGKIHALGWKAKTKLNDGLRRIYLWFKQNDKDMA</sequence>
<keyword evidence="5 9" id="KW-0560">Oxidoreductase</keyword>
<reference evidence="11 12" key="1">
    <citation type="journal article" date="2016" name="Nat. Commun.">
        <title>Thousands of microbial genomes shed light on interconnected biogeochemical processes in an aquifer system.</title>
        <authorList>
            <person name="Anantharaman K."/>
            <person name="Brown C.T."/>
            <person name="Hug L.A."/>
            <person name="Sharon I."/>
            <person name="Castelle C.J."/>
            <person name="Probst A.J."/>
            <person name="Thomas B.C."/>
            <person name="Singh A."/>
            <person name="Wilkins M.J."/>
            <person name="Karaoz U."/>
            <person name="Brodie E.L."/>
            <person name="Williams K.H."/>
            <person name="Hubbard S.S."/>
            <person name="Banfield J.F."/>
        </authorList>
    </citation>
    <scope>NUCLEOTIDE SEQUENCE [LARGE SCALE GENOMIC DNA]</scope>
</reference>
<dbReference type="Pfam" id="PF01370">
    <property type="entry name" value="Epimerase"/>
    <property type="match status" value="1"/>
</dbReference>
<keyword evidence="6 9" id="KW-0413">Isomerase</keyword>
<comment type="function">
    <text evidence="9">Catalyzes the two-step NADP-dependent conversion of GDP-4-dehydro-6-deoxy-D-mannose to GDP-fucose, involving an epimerase and a reductase reaction.</text>
</comment>
<dbReference type="SUPFAM" id="SSF51735">
    <property type="entry name" value="NAD(P)-binding Rossmann-fold domains"/>
    <property type="match status" value="1"/>
</dbReference>
<feature type="domain" description="NAD-dependent epimerase/dehydratase" evidence="10">
    <location>
        <begin position="7"/>
        <end position="237"/>
    </location>
</feature>
<evidence type="ECO:0000256" key="5">
    <source>
        <dbReference type="ARBA" id="ARBA00023002"/>
    </source>
</evidence>
<evidence type="ECO:0000256" key="9">
    <source>
        <dbReference type="HAMAP-Rule" id="MF_00956"/>
    </source>
</evidence>
<dbReference type="GO" id="GO:0016853">
    <property type="term" value="F:isomerase activity"/>
    <property type="evidence" value="ECO:0007669"/>
    <property type="project" value="UniProtKB-KW"/>
</dbReference>